<reference evidence="7 8" key="1">
    <citation type="submission" date="2016-11" db="EMBL/GenBank/DDBJ databases">
        <title>The macronuclear genome of Stentor coeruleus: a giant cell with tiny introns.</title>
        <authorList>
            <person name="Slabodnick M."/>
            <person name="Ruby J.G."/>
            <person name="Reiff S.B."/>
            <person name="Swart E.C."/>
            <person name="Gosai S."/>
            <person name="Prabakaran S."/>
            <person name="Witkowska E."/>
            <person name="Larue G.E."/>
            <person name="Fisher S."/>
            <person name="Freeman R.M."/>
            <person name="Gunawardena J."/>
            <person name="Chu W."/>
            <person name="Stover N.A."/>
            <person name="Gregory B.D."/>
            <person name="Nowacki M."/>
            <person name="Derisi J."/>
            <person name="Roy S.W."/>
            <person name="Marshall W.F."/>
            <person name="Sood P."/>
        </authorList>
    </citation>
    <scope>NUCLEOTIDE SEQUENCE [LARGE SCALE GENOMIC DNA]</scope>
    <source>
        <strain evidence="7">WM001</strain>
    </source>
</reference>
<keyword evidence="3 6" id="KW-1133">Transmembrane helix</keyword>
<dbReference type="EMBL" id="MPUH01000609">
    <property type="protein sequence ID" value="OMJ76836.1"/>
    <property type="molecule type" value="Genomic_DNA"/>
</dbReference>
<dbReference type="SUPFAM" id="SSF144083">
    <property type="entry name" value="Magnesium transport protein CorA, transmembrane region"/>
    <property type="match status" value="1"/>
</dbReference>
<name>A0A1R2BJ92_9CILI</name>
<evidence type="ECO:0000313" key="8">
    <source>
        <dbReference type="Proteomes" id="UP000187209"/>
    </source>
</evidence>
<organism evidence="7 8">
    <name type="scientific">Stentor coeruleus</name>
    <dbReference type="NCBI Taxonomy" id="5963"/>
    <lineage>
        <taxon>Eukaryota</taxon>
        <taxon>Sar</taxon>
        <taxon>Alveolata</taxon>
        <taxon>Ciliophora</taxon>
        <taxon>Postciliodesmatophora</taxon>
        <taxon>Heterotrichea</taxon>
        <taxon>Heterotrichida</taxon>
        <taxon>Stentoridae</taxon>
        <taxon>Stentor</taxon>
    </lineage>
</organism>
<dbReference type="Proteomes" id="UP000187209">
    <property type="component" value="Unassembled WGS sequence"/>
</dbReference>
<comment type="caution">
    <text evidence="7">The sequence shown here is derived from an EMBL/GenBank/DDBJ whole genome shotgun (WGS) entry which is preliminary data.</text>
</comment>
<keyword evidence="8" id="KW-1185">Reference proteome</keyword>
<evidence type="ECO:0000256" key="1">
    <source>
        <dbReference type="ARBA" id="ARBA00004141"/>
    </source>
</evidence>
<proteinExistence type="predicted"/>
<dbReference type="InterPro" id="IPR002523">
    <property type="entry name" value="MgTranspt_CorA/ZnTranspt_ZntB"/>
</dbReference>
<dbReference type="GO" id="GO:0046873">
    <property type="term" value="F:metal ion transmembrane transporter activity"/>
    <property type="evidence" value="ECO:0007669"/>
    <property type="project" value="InterPro"/>
</dbReference>
<keyword evidence="2 6" id="KW-0812">Transmembrane</keyword>
<sequence>MYNSMEEQKSIDDEEFEEEDKSEPSPQELSEELYSNKVHIINLTKKTCRESCIEEIMNPQVIKLMDAEYLFVIIDPSTDSITKIRKAFNFHPILDYECSYSNSYSIDHMFEFTDCLFIALIDIPASEELTKPASMKILIIEKAMFLFLSEKIACVEEVLCNNMGFSIFKESSKNDFRDIIRKSTEYIRNIRIARRSAIQISYDDTELSQIELVLHKILHMMFIRIEEIIAKVDEEVVNCIDFVTNLSINESNEFIIRMNLAQKNLSLCSTYVKRKIKLFPQLIKSKVLGKTFSEYLISMSLNMNKLEKKIKSSKRTLKSYGNVYNSYVDEGINQSSLKLNKLLQVFSAITAIFLPLNLMAAFMGMNIQVPFMVNKYPDTIWPFSTIIMFSVCYFIFIVMLFKAKSWL</sequence>
<dbReference type="InterPro" id="IPR045863">
    <property type="entry name" value="CorA_TM1_TM2"/>
</dbReference>
<feature type="transmembrane region" description="Helical" evidence="6">
    <location>
        <begin position="342"/>
        <end position="367"/>
    </location>
</feature>
<feature type="compositionally biased region" description="Acidic residues" evidence="5">
    <location>
        <begin position="12"/>
        <end position="21"/>
    </location>
</feature>
<dbReference type="PANTHER" id="PTHR21535">
    <property type="entry name" value="MAGNESIUM AND COBALT TRANSPORT PROTEIN/MITOCHONDRIAL IMPORT INNER MEMBRANE TRANSLOCASE SUBUNIT TIM8"/>
    <property type="match status" value="1"/>
</dbReference>
<dbReference type="OrthoDB" id="18755at2759"/>
<keyword evidence="4 6" id="KW-0472">Membrane</keyword>
<feature type="region of interest" description="Disordered" evidence="5">
    <location>
        <begin position="1"/>
        <end position="29"/>
    </location>
</feature>
<feature type="transmembrane region" description="Helical" evidence="6">
    <location>
        <begin position="379"/>
        <end position="401"/>
    </location>
</feature>
<evidence type="ECO:0000256" key="6">
    <source>
        <dbReference type="SAM" id="Phobius"/>
    </source>
</evidence>
<accession>A0A1R2BJ92</accession>
<dbReference type="GO" id="GO:0016020">
    <property type="term" value="C:membrane"/>
    <property type="evidence" value="ECO:0007669"/>
    <property type="project" value="UniProtKB-SubCell"/>
</dbReference>
<gene>
    <name evidence="7" type="ORF">SteCoe_23729</name>
</gene>
<evidence type="ECO:0000256" key="3">
    <source>
        <dbReference type="ARBA" id="ARBA00022989"/>
    </source>
</evidence>
<dbReference type="PANTHER" id="PTHR21535:SF51">
    <property type="entry name" value="MANGANESE RESISTANCE PROTEIN MNR2"/>
    <property type="match status" value="1"/>
</dbReference>
<evidence type="ECO:0000313" key="7">
    <source>
        <dbReference type="EMBL" id="OMJ76836.1"/>
    </source>
</evidence>
<evidence type="ECO:0000256" key="5">
    <source>
        <dbReference type="SAM" id="MobiDB-lite"/>
    </source>
</evidence>
<dbReference type="Pfam" id="PF01544">
    <property type="entry name" value="CorA"/>
    <property type="match status" value="1"/>
</dbReference>
<feature type="compositionally biased region" description="Basic and acidic residues" evidence="5">
    <location>
        <begin position="1"/>
        <end position="11"/>
    </location>
</feature>
<dbReference type="AlphaFoldDB" id="A0A1R2BJ92"/>
<evidence type="ECO:0000256" key="4">
    <source>
        <dbReference type="ARBA" id="ARBA00023136"/>
    </source>
</evidence>
<evidence type="ECO:0000256" key="2">
    <source>
        <dbReference type="ARBA" id="ARBA00022692"/>
    </source>
</evidence>
<dbReference type="Gene3D" id="1.20.58.340">
    <property type="entry name" value="Magnesium transport protein CorA, transmembrane region"/>
    <property type="match status" value="1"/>
</dbReference>
<evidence type="ECO:0008006" key="9">
    <source>
        <dbReference type="Google" id="ProtNLM"/>
    </source>
</evidence>
<protein>
    <recommendedName>
        <fullName evidence="9">Magnesium transporter</fullName>
    </recommendedName>
</protein>
<comment type="subcellular location">
    <subcellularLocation>
        <location evidence="1">Membrane</location>
        <topology evidence="1">Multi-pass membrane protein</topology>
    </subcellularLocation>
</comment>